<dbReference type="Gene3D" id="1.20.120.520">
    <property type="entry name" value="nmb1532 protein domain like"/>
    <property type="match status" value="1"/>
</dbReference>
<sequence>MITTTPTTTAAYSAAHTTTVPAADLAYPVQLRLPGQAGAPEGPVDPFMMYVIHHFFRRELADFAACVPHPPVDDIATWGALAERWSLFCETLHHHHTGEDEVLWPLLLERSNPAEQVVIYAMEAEHEVIDPLMALCTAGFLRMATPDPDFGGCERIRTDLASAVERTRVVLGNHLAHEEGEAIAIVQRHMTPGEWTDFEKKMGDGSTLREALTLAPAMLAGLDDADRAAVLTRVPTALRVIAWLGGRRFWRAHRRTFFYDPR</sequence>
<reference evidence="3" key="1">
    <citation type="submission" date="2009-10" db="EMBL/GenBank/DDBJ databases">
        <title>The complete chromosome of Gordonia bronchialis DSM 43247.</title>
        <authorList>
            <consortium name="US DOE Joint Genome Institute (JGI-PGF)"/>
            <person name="Lucas S."/>
            <person name="Copeland A."/>
            <person name="Lapidus A."/>
            <person name="Glavina del Rio T."/>
            <person name="Dalin E."/>
            <person name="Tice H."/>
            <person name="Bruce D."/>
            <person name="Goodwin L."/>
            <person name="Pitluck S."/>
            <person name="Kyrpides N."/>
            <person name="Mavromatis K."/>
            <person name="Ivanova N."/>
            <person name="Ovchinnikova G."/>
            <person name="Saunders E."/>
            <person name="Brettin T."/>
            <person name="Detter J.C."/>
            <person name="Han C."/>
            <person name="Larimer F."/>
            <person name="Land M."/>
            <person name="Hauser L."/>
            <person name="Markowitz V."/>
            <person name="Cheng J.-F."/>
            <person name="Hugenholtz P."/>
            <person name="Woyke T."/>
            <person name="Wu D."/>
            <person name="Jando M."/>
            <person name="Schneider S."/>
            <person name="Goeker M."/>
            <person name="Klenk H.-P."/>
            <person name="Eisen J.A."/>
        </authorList>
    </citation>
    <scope>NUCLEOTIDE SEQUENCE [LARGE SCALE GENOMIC DNA]</scope>
    <source>
        <strain evidence="3">ATCC 25592 / DSM 43247 / BCRC 13721 / JCM 3198 / KCTC 3076 / NBRC 16047 / NCTC 10667</strain>
    </source>
</reference>
<dbReference type="EMBL" id="CP001802">
    <property type="protein sequence ID" value="ACY20539.1"/>
    <property type="molecule type" value="Genomic_DNA"/>
</dbReference>
<proteinExistence type="predicted"/>
<gene>
    <name evidence="2" type="ordered locus">Gbro_1243</name>
</gene>
<dbReference type="Proteomes" id="UP000001219">
    <property type="component" value="Chromosome"/>
</dbReference>
<dbReference type="AlphaFoldDB" id="D0L5L0"/>
<evidence type="ECO:0000313" key="2">
    <source>
        <dbReference type="EMBL" id="ACY20539.1"/>
    </source>
</evidence>
<dbReference type="eggNOG" id="COG3945">
    <property type="taxonomic scope" value="Bacteria"/>
</dbReference>
<protein>
    <recommendedName>
        <fullName evidence="1">Hemerythrin-like domain-containing protein</fullName>
    </recommendedName>
</protein>
<dbReference type="HOGENOM" id="CLU_095990_1_0_11"/>
<dbReference type="InterPro" id="IPR012312">
    <property type="entry name" value="Hemerythrin-like"/>
</dbReference>
<dbReference type="OrthoDB" id="5197650at2"/>
<dbReference type="KEGG" id="gbr:Gbro_1243"/>
<keyword evidence="3" id="KW-1185">Reference proteome</keyword>
<evidence type="ECO:0000313" key="3">
    <source>
        <dbReference type="Proteomes" id="UP000001219"/>
    </source>
</evidence>
<organism evidence="2 3">
    <name type="scientific">Gordonia bronchialis (strain ATCC 25592 / DSM 43247 / BCRC 13721 / JCM 3198 / KCTC 3076 / NBRC 16047 / NCTC 10667)</name>
    <name type="common">Rhodococcus bronchialis</name>
    <dbReference type="NCBI Taxonomy" id="526226"/>
    <lineage>
        <taxon>Bacteria</taxon>
        <taxon>Bacillati</taxon>
        <taxon>Actinomycetota</taxon>
        <taxon>Actinomycetes</taxon>
        <taxon>Mycobacteriales</taxon>
        <taxon>Gordoniaceae</taxon>
        <taxon>Gordonia</taxon>
    </lineage>
</organism>
<dbReference type="CDD" id="cd12108">
    <property type="entry name" value="Hr-like"/>
    <property type="match status" value="1"/>
</dbReference>
<evidence type="ECO:0000259" key="1">
    <source>
        <dbReference type="Pfam" id="PF01814"/>
    </source>
</evidence>
<feature type="domain" description="Hemerythrin-like" evidence="1">
    <location>
        <begin position="52"/>
        <end position="182"/>
    </location>
</feature>
<dbReference type="RefSeq" id="WP_012833112.1">
    <property type="nucleotide sequence ID" value="NC_013441.1"/>
</dbReference>
<reference evidence="2 3" key="2">
    <citation type="journal article" date="2010" name="Stand. Genomic Sci.">
        <title>Complete genome sequence of Gordonia bronchialis type strain (3410).</title>
        <authorList>
            <person name="Ivanova N."/>
            <person name="Sikorski J."/>
            <person name="Jando M."/>
            <person name="Lapidus A."/>
            <person name="Nolan M."/>
            <person name="Lucas S."/>
            <person name="Del Rio T.G."/>
            <person name="Tice H."/>
            <person name="Copeland A."/>
            <person name="Cheng J.F."/>
            <person name="Chen F."/>
            <person name="Bruce D."/>
            <person name="Goodwin L."/>
            <person name="Pitluck S."/>
            <person name="Mavromatis K."/>
            <person name="Ovchinnikova G."/>
            <person name="Pati A."/>
            <person name="Chen A."/>
            <person name="Palaniappan K."/>
            <person name="Land M."/>
            <person name="Hauser L."/>
            <person name="Chang Y.J."/>
            <person name="Jeffries C.D."/>
            <person name="Chain P."/>
            <person name="Saunders E."/>
            <person name="Han C."/>
            <person name="Detter J.C."/>
            <person name="Brettin T."/>
            <person name="Rohde M."/>
            <person name="Goker M."/>
            <person name="Bristow J."/>
            <person name="Eisen J.A."/>
            <person name="Markowitz V."/>
            <person name="Hugenholtz P."/>
            <person name="Klenk H.P."/>
            <person name="Kyrpides N.C."/>
        </authorList>
    </citation>
    <scope>NUCLEOTIDE SEQUENCE [LARGE SCALE GENOMIC DNA]</scope>
    <source>
        <strain evidence="3">ATCC 25592 / DSM 43247 / BCRC 13721 / JCM 3198 / KCTC 3076 / NBRC 16047 / NCTC 10667</strain>
    </source>
</reference>
<name>D0L5L0_GORB4</name>
<accession>D0L5L0</accession>
<dbReference type="Pfam" id="PF01814">
    <property type="entry name" value="Hemerythrin"/>
    <property type="match status" value="1"/>
</dbReference>
<dbReference type="STRING" id="526226.Gbro_1243"/>